<reference evidence="2" key="1">
    <citation type="submission" date="2017-06" db="EMBL/GenBank/DDBJ databases">
        <authorList>
            <person name="Varghese N."/>
            <person name="Submissions S."/>
        </authorList>
    </citation>
    <scope>NUCLEOTIDE SEQUENCE [LARGE SCALE GENOMIC DNA]</scope>
    <source>
        <strain evidence="2">5C</strain>
    </source>
</reference>
<dbReference type="Proteomes" id="UP000198480">
    <property type="component" value="Unassembled WGS sequence"/>
</dbReference>
<proteinExistence type="predicted"/>
<dbReference type="EMBL" id="FZOK01000011">
    <property type="protein sequence ID" value="SNS51161.1"/>
    <property type="molecule type" value="Genomic_DNA"/>
</dbReference>
<organism evidence="1 2">
    <name type="scientific">Belliella buryatensis</name>
    <dbReference type="NCBI Taxonomy" id="1500549"/>
    <lineage>
        <taxon>Bacteria</taxon>
        <taxon>Pseudomonadati</taxon>
        <taxon>Bacteroidota</taxon>
        <taxon>Cytophagia</taxon>
        <taxon>Cytophagales</taxon>
        <taxon>Cyclobacteriaceae</taxon>
        <taxon>Belliella</taxon>
    </lineage>
</organism>
<evidence type="ECO:0000313" key="2">
    <source>
        <dbReference type="Proteomes" id="UP000198480"/>
    </source>
</evidence>
<dbReference type="RefSeq" id="WP_089241319.1">
    <property type="nucleotide sequence ID" value="NZ_FZOK01000011.1"/>
</dbReference>
<accession>A0A239F387</accession>
<protein>
    <submittedName>
        <fullName evidence="1">Uncharacterized protein</fullName>
    </submittedName>
</protein>
<dbReference type="AlphaFoldDB" id="A0A239F387"/>
<sequence>MAVAQSSHSSTAEFQIQKSSTAQKVNQLASEQMEMCEFFEIQEVAGFDFPNFPEARKSFRVVYFKLTKQYEGLKGLLRGLISLGNTAGAILEYSAERQLFSLKYYKASESEVSAYMNYLEKQLDQELKFKAVLSKLVENKRKFDVEQSLLKQELFG</sequence>
<evidence type="ECO:0000313" key="1">
    <source>
        <dbReference type="EMBL" id="SNS51161.1"/>
    </source>
</evidence>
<dbReference type="OrthoDB" id="837841at2"/>
<gene>
    <name evidence="1" type="ORF">SAMN06295967_11183</name>
</gene>
<name>A0A239F387_9BACT</name>
<keyword evidence="2" id="KW-1185">Reference proteome</keyword>